<feature type="compositionally biased region" description="Basic and acidic residues" evidence="1">
    <location>
        <begin position="65"/>
        <end position="100"/>
    </location>
</feature>
<dbReference type="RefSeq" id="WP_092835272.1">
    <property type="nucleotide sequence ID" value="NZ_CP028290.1"/>
</dbReference>
<feature type="compositionally biased region" description="Polar residues" evidence="1">
    <location>
        <begin position="1"/>
        <end position="13"/>
    </location>
</feature>
<evidence type="ECO:0000313" key="3">
    <source>
        <dbReference type="Proteomes" id="UP000199317"/>
    </source>
</evidence>
<organism evidence="2 3">
    <name type="scientific">Paracidovorax cattleyae</name>
    <dbReference type="NCBI Taxonomy" id="80868"/>
    <lineage>
        <taxon>Bacteria</taxon>
        <taxon>Pseudomonadati</taxon>
        <taxon>Pseudomonadota</taxon>
        <taxon>Betaproteobacteria</taxon>
        <taxon>Burkholderiales</taxon>
        <taxon>Comamonadaceae</taxon>
        <taxon>Paracidovorax</taxon>
    </lineage>
</organism>
<accession>A0A1H0THQ7</accession>
<feature type="region of interest" description="Disordered" evidence="1">
    <location>
        <begin position="1"/>
        <end position="100"/>
    </location>
</feature>
<proteinExistence type="predicted"/>
<evidence type="ECO:0000256" key="1">
    <source>
        <dbReference type="SAM" id="MobiDB-lite"/>
    </source>
</evidence>
<dbReference type="EMBL" id="FNJL01000015">
    <property type="protein sequence ID" value="SDP53583.1"/>
    <property type="molecule type" value="Genomic_DNA"/>
</dbReference>
<sequence length="100" mass="11232">MSQAPRSSDQQGADPTASARVPQRVERRIDTTQKHPAPDAEQQNLNSPEARLPHERDQAVNMTDGKPDPEMKQAHDDLERGLKDTDRGAPAHEAYQKQKR</sequence>
<name>A0A1H0THQ7_9BURK</name>
<reference evidence="3" key="1">
    <citation type="submission" date="2016-10" db="EMBL/GenBank/DDBJ databases">
        <authorList>
            <person name="Varghese N."/>
            <person name="Submissions S."/>
        </authorList>
    </citation>
    <scope>NUCLEOTIDE SEQUENCE [LARGE SCALE GENOMIC DNA]</scope>
    <source>
        <strain evidence="3">DSM 17101</strain>
    </source>
</reference>
<keyword evidence="3" id="KW-1185">Reference proteome</keyword>
<dbReference type="OrthoDB" id="8795487at2"/>
<dbReference type="Proteomes" id="UP000199317">
    <property type="component" value="Unassembled WGS sequence"/>
</dbReference>
<gene>
    <name evidence="2" type="ORF">SAMN04489708_11571</name>
</gene>
<dbReference type="AlphaFoldDB" id="A0A1H0THQ7"/>
<protein>
    <submittedName>
        <fullName evidence="2">Uncharacterized protein</fullName>
    </submittedName>
</protein>
<evidence type="ECO:0000313" key="2">
    <source>
        <dbReference type="EMBL" id="SDP53583.1"/>
    </source>
</evidence>
<feature type="compositionally biased region" description="Basic and acidic residues" evidence="1">
    <location>
        <begin position="23"/>
        <end position="38"/>
    </location>
</feature>